<dbReference type="InterPro" id="IPR036444">
    <property type="entry name" value="PLipase_A2_dom_sf"/>
</dbReference>
<accession>A0A8C3V0N1</accession>
<feature type="chain" id="PRO_5034668814" description="Phospholipase A2" evidence="8">
    <location>
        <begin position="17"/>
        <end position="141"/>
    </location>
</feature>
<feature type="active site" evidence="4">
    <location>
        <position position="108"/>
    </location>
</feature>
<protein>
    <recommendedName>
        <fullName evidence="8">Phospholipase A2</fullName>
        <ecNumber evidence="8">3.1.1.4</ecNumber>
    </recommendedName>
</protein>
<keyword evidence="5 8" id="KW-0106">Calcium</keyword>
<evidence type="ECO:0000313" key="11">
    <source>
        <dbReference type="Proteomes" id="UP000694563"/>
    </source>
</evidence>
<dbReference type="GeneID" id="117006958"/>
<dbReference type="SUPFAM" id="SSF48619">
    <property type="entry name" value="Phospholipase A2, PLA2"/>
    <property type="match status" value="1"/>
</dbReference>
<dbReference type="OrthoDB" id="5841574at2759"/>
<reference evidence="10" key="1">
    <citation type="submission" date="2020-10" db="EMBL/GenBank/DDBJ databases">
        <title>Catharus ustulatus (Swainson's thrush) genome, bCatUst1, primary haplotype v2.</title>
        <authorList>
            <person name="Delmore K."/>
            <person name="Vafadar M."/>
            <person name="Formenti G."/>
            <person name="Chow W."/>
            <person name="Pelan S."/>
            <person name="Howe K."/>
            <person name="Rhie A."/>
            <person name="Mountcastle J."/>
            <person name="Haase B."/>
            <person name="Fedrigo O."/>
            <person name="Jarvis E.D."/>
        </authorList>
    </citation>
    <scope>NUCLEOTIDE SEQUENCE [LARGE SCALE GENOMIC DNA]</scope>
</reference>
<gene>
    <name evidence="10" type="primary">LOC117006958</name>
</gene>
<evidence type="ECO:0000256" key="1">
    <source>
        <dbReference type="ARBA" id="ARBA00004613"/>
    </source>
</evidence>
<feature type="domain" description="Phospholipase A2-like central" evidence="9">
    <location>
        <begin position="19"/>
        <end position="135"/>
    </location>
</feature>
<organism evidence="10 11">
    <name type="scientific">Catharus ustulatus</name>
    <name type="common">Russet-backed thrush</name>
    <name type="synonym">Hylocichla ustulatus</name>
    <dbReference type="NCBI Taxonomy" id="91951"/>
    <lineage>
        <taxon>Eukaryota</taxon>
        <taxon>Metazoa</taxon>
        <taxon>Chordata</taxon>
        <taxon>Craniata</taxon>
        <taxon>Vertebrata</taxon>
        <taxon>Euteleostomi</taxon>
        <taxon>Archelosauria</taxon>
        <taxon>Archosauria</taxon>
        <taxon>Dinosauria</taxon>
        <taxon>Saurischia</taxon>
        <taxon>Theropoda</taxon>
        <taxon>Coelurosauria</taxon>
        <taxon>Aves</taxon>
        <taxon>Neognathae</taxon>
        <taxon>Neoaves</taxon>
        <taxon>Telluraves</taxon>
        <taxon>Australaves</taxon>
        <taxon>Passeriformes</taxon>
        <taxon>Turdidae</taxon>
        <taxon>Catharus</taxon>
    </lineage>
</organism>
<proteinExistence type="inferred from homology"/>
<evidence type="ECO:0000256" key="3">
    <source>
        <dbReference type="ARBA" id="ARBA00023157"/>
    </source>
</evidence>
<feature type="disulfide bond" evidence="6">
    <location>
        <begin position="60"/>
        <end position="114"/>
    </location>
</feature>
<feature type="binding site" evidence="5">
    <location>
        <position position="48"/>
    </location>
    <ligand>
        <name>Ca(2+)</name>
        <dbReference type="ChEBI" id="CHEBI:29108"/>
    </ligand>
</feature>
<dbReference type="PROSITE" id="PS51257">
    <property type="entry name" value="PROKAR_LIPOPROTEIN"/>
    <property type="match status" value="1"/>
</dbReference>
<dbReference type="SMART" id="SM00085">
    <property type="entry name" value="PA2c"/>
    <property type="match status" value="1"/>
</dbReference>
<dbReference type="PRINTS" id="PR00389">
    <property type="entry name" value="PHPHLIPASEA2"/>
</dbReference>
<dbReference type="InterPro" id="IPR016090">
    <property type="entry name" value="PLA2-like_dom"/>
</dbReference>
<comment type="cofactor">
    <cofactor evidence="5">
        <name>Ca(2+)</name>
        <dbReference type="ChEBI" id="CHEBI:29108"/>
    </cofactor>
    <text evidence="5">Binds 1 Ca(2+) ion per subunit.</text>
</comment>
<dbReference type="GO" id="GO:0005543">
    <property type="term" value="F:phospholipid binding"/>
    <property type="evidence" value="ECO:0007669"/>
    <property type="project" value="TreeGrafter"/>
</dbReference>
<feature type="disulfide bond" evidence="6">
    <location>
        <begin position="76"/>
        <end position="100"/>
    </location>
</feature>
<feature type="signal peptide" evidence="8">
    <location>
        <begin position="1"/>
        <end position="16"/>
    </location>
</feature>
<keyword evidence="11" id="KW-1185">Reference proteome</keyword>
<dbReference type="AlphaFoldDB" id="A0A8C3V0N1"/>
<comment type="catalytic activity">
    <reaction evidence="8">
        <text>a 1,2-diacyl-sn-glycero-3-phosphocholine + H2O = a 1-acyl-sn-glycero-3-phosphocholine + a fatty acid + H(+)</text>
        <dbReference type="Rhea" id="RHEA:15801"/>
        <dbReference type="ChEBI" id="CHEBI:15377"/>
        <dbReference type="ChEBI" id="CHEBI:15378"/>
        <dbReference type="ChEBI" id="CHEBI:28868"/>
        <dbReference type="ChEBI" id="CHEBI:57643"/>
        <dbReference type="ChEBI" id="CHEBI:58168"/>
        <dbReference type="EC" id="3.1.1.4"/>
    </reaction>
</comment>
<dbReference type="Pfam" id="PF00068">
    <property type="entry name" value="Phospholip_A2_1"/>
    <property type="match status" value="1"/>
</dbReference>
<keyword evidence="5" id="KW-0479">Metal-binding</keyword>
<reference evidence="10" key="2">
    <citation type="submission" date="2025-08" db="UniProtKB">
        <authorList>
            <consortium name="Ensembl"/>
        </authorList>
    </citation>
    <scope>IDENTIFICATION</scope>
</reference>
<feature type="disulfide bond" evidence="6">
    <location>
        <begin position="67"/>
        <end position="107"/>
    </location>
</feature>
<dbReference type="GO" id="GO:0005576">
    <property type="term" value="C:extracellular region"/>
    <property type="evidence" value="ECO:0007669"/>
    <property type="project" value="UniProtKB-SubCell"/>
</dbReference>
<dbReference type="GO" id="GO:0005509">
    <property type="term" value="F:calcium ion binding"/>
    <property type="evidence" value="ECO:0007669"/>
    <property type="project" value="InterPro"/>
</dbReference>
<feature type="binding site" evidence="5">
    <location>
        <position position="46"/>
    </location>
    <ligand>
        <name>Ca(2+)</name>
        <dbReference type="ChEBI" id="CHEBI:29108"/>
    </ligand>
</feature>
<dbReference type="PROSITE" id="PS00118">
    <property type="entry name" value="PA2_HIS"/>
    <property type="match status" value="1"/>
</dbReference>
<feature type="disulfide bond" evidence="6">
    <location>
        <begin position="45"/>
        <end position="61"/>
    </location>
</feature>
<dbReference type="PANTHER" id="PTHR11716:SF56">
    <property type="entry name" value="GROUP IIE SECRETORY PHOSPHOLIPASE A2"/>
    <property type="match status" value="1"/>
</dbReference>
<evidence type="ECO:0000256" key="5">
    <source>
        <dbReference type="PIRSR" id="PIRSR601211-2"/>
    </source>
</evidence>
<comment type="similarity">
    <text evidence="7">Belongs to the phospholipase A2 family.</text>
</comment>
<keyword evidence="8" id="KW-0443">Lipid metabolism</keyword>
<dbReference type="Proteomes" id="UP000694563">
    <property type="component" value="Chromosome 24"/>
</dbReference>
<feature type="disulfide bond" evidence="6">
    <location>
        <begin position="94"/>
        <end position="105"/>
    </location>
</feature>
<dbReference type="GO" id="GO:0047498">
    <property type="term" value="F:calcium-dependent phospholipase A2 activity"/>
    <property type="evidence" value="ECO:0007669"/>
    <property type="project" value="TreeGrafter"/>
</dbReference>
<keyword evidence="8" id="KW-0732">Signal</keyword>
<keyword evidence="3 6" id="KW-1015">Disulfide bond</keyword>
<dbReference type="RefSeq" id="XP_032935642.1">
    <property type="nucleotide sequence ID" value="XM_033079751.1"/>
</dbReference>
<dbReference type="Ensembl" id="ENSCUST00005022517.1">
    <property type="protein sequence ID" value="ENSCUSP00005021733.1"/>
    <property type="gene ID" value="ENSCUSG00005013789.1"/>
</dbReference>
<feature type="binding site" evidence="5">
    <location>
        <position position="65"/>
    </location>
    <ligand>
        <name>Ca(2+)</name>
        <dbReference type="ChEBI" id="CHEBI:29108"/>
    </ligand>
</feature>
<dbReference type="InterPro" id="IPR033113">
    <property type="entry name" value="PLA2_histidine"/>
</dbReference>
<evidence type="ECO:0000256" key="4">
    <source>
        <dbReference type="PIRSR" id="PIRSR601211-1"/>
    </source>
</evidence>
<evidence type="ECO:0000256" key="6">
    <source>
        <dbReference type="PIRSR" id="PIRSR601211-3"/>
    </source>
</evidence>
<dbReference type="InterPro" id="IPR001211">
    <property type="entry name" value="PLA2"/>
</dbReference>
<dbReference type="GO" id="GO:0006644">
    <property type="term" value="P:phospholipid metabolic process"/>
    <property type="evidence" value="ECO:0007669"/>
    <property type="project" value="InterPro"/>
</dbReference>
<evidence type="ECO:0000256" key="2">
    <source>
        <dbReference type="ARBA" id="ARBA00022525"/>
    </source>
</evidence>
<dbReference type="CDD" id="cd00125">
    <property type="entry name" value="PLA2c"/>
    <property type="match status" value="1"/>
</dbReference>
<keyword evidence="2 8" id="KW-0964">Secreted</keyword>
<feature type="disulfide bond" evidence="6">
    <location>
        <begin position="43"/>
        <end position="134"/>
    </location>
</feature>
<dbReference type="GO" id="GO:0016042">
    <property type="term" value="P:lipid catabolic process"/>
    <property type="evidence" value="ECO:0007669"/>
    <property type="project" value="InterPro"/>
</dbReference>
<feature type="active site" evidence="4">
    <location>
        <position position="64"/>
    </location>
</feature>
<comment type="subcellular location">
    <subcellularLocation>
        <location evidence="1 8">Secreted</location>
    </subcellularLocation>
</comment>
<evidence type="ECO:0000313" key="10">
    <source>
        <dbReference type="Ensembl" id="ENSCUSP00005021733.1"/>
    </source>
</evidence>
<dbReference type="PANTHER" id="PTHR11716">
    <property type="entry name" value="PHOSPHOLIPASE A2 FAMILY MEMBER"/>
    <property type="match status" value="1"/>
</dbReference>
<name>A0A8C3V0N1_CATUS</name>
<evidence type="ECO:0000256" key="7">
    <source>
        <dbReference type="RuleBase" id="RU003654"/>
    </source>
</evidence>
<feature type="disulfide bond" evidence="6">
    <location>
        <begin position="66"/>
        <end position="141"/>
    </location>
</feature>
<dbReference type="EC" id="3.1.1.4" evidence="8"/>
<evidence type="ECO:0000256" key="8">
    <source>
        <dbReference type="RuleBase" id="RU361236"/>
    </source>
</evidence>
<dbReference type="FunFam" id="1.20.90.10:FF:000001">
    <property type="entry name" value="Basic phospholipase A2 homolog"/>
    <property type="match status" value="1"/>
</dbReference>
<keyword evidence="8" id="KW-0378">Hydrolase</keyword>
<evidence type="ECO:0000259" key="9">
    <source>
        <dbReference type="SMART" id="SM00085"/>
    </source>
</evidence>
<reference evidence="10" key="3">
    <citation type="submission" date="2025-09" db="UniProtKB">
        <authorList>
            <consortium name="Ensembl"/>
        </authorList>
    </citation>
    <scope>IDENTIFICATION</scope>
</reference>
<dbReference type="GO" id="GO:0050482">
    <property type="term" value="P:arachidonate secretion"/>
    <property type="evidence" value="ECO:0007669"/>
    <property type="project" value="InterPro"/>
</dbReference>
<dbReference type="Gene3D" id="1.20.90.10">
    <property type="entry name" value="Phospholipase A2 domain"/>
    <property type="match status" value="1"/>
</dbReference>
<sequence>MKLFSLLLFFLGLALASCKLDPFKDMIKKKTGKSWGAYFAYGCSCGSGGSKQPLDATDWCCHAHDCCYKNLVSDGCKPKKTKYEYGFLGDQIICGAGNSCERGTCLCDKTAAECFQRNLGSYRKLYSIYPNFLCKGKTPSC</sequence>